<dbReference type="Proteomes" id="UP000594030">
    <property type="component" value="Segment"/>
</dbReference>
<name>A0A7M1RWY5_9CAUD</name>
<organism evidence="1 2">
    <name type="scientific">uncultured phage cr108_1</name>
    <dbReference type="NCBI Taxonomy" id="2772069"/>
    <lineage>
        <taxon>Viruses</taxon>
        <taxon>Duplodnaviria</taxon>
        <taxon>Heunggongvirae</taxon>
        <taxon>Uroviricota</taxon>
        <taxon>Caudoviricetes</taxon>
        <taxon>Crassvirales</taxon>
        <taxon>Steigviridae</taxon>
        <taxon>Asinivirinae</taxon>
        <taxon>Pipoluvirus</taxon>
        <taxon>Pipoluvirus rarus</taxon>
    </lineage>
</organism>
<dbReference type="KEGG" id="vg:65129437"/>
<evidence type="ECO:0000313" key="2">
    <source>
        <dbReference type="Proteomes" id="UP000594030"/>
    </source>
</evidence>
<dbReference type="GeneID" id="65129437"/>
<reference evidence="1 2" key="1">
    <citation type="submission" date="2020-07" db="EMBL/GenBank/DDBJ databases">
        <title>Taxonomic proposal: Crassvirales, a new order of highly abundant and diverse bacterial viruses.</title>
        <authorList>
            <person name="Shkoporov A.N."/>
            <person name="Stockdale S.R."/>
            <person name="Guerin E."/>
            <person name="Ross R.P."/>
            <person name="Hill C."/>
        </authorList>
    </citation>
    <scope>NUCLEOTIDE SEQUENCE [LARGE SCALE GENOMIC DNA]</scope>
</reference>
<accession>A0A7M1RWY5</accession>
<sequence>MRRRSAQVGEIRVEDYDLSLDYLRIKKPQDFLDLRLTYEDGKLVEISTDYRILVKPSKWHKRKRR</sequence>
<protein>
    <submittedName>
        <fullName evidence="1">Uncharacterized protein</fullName>
    </submittedName>
</protein>
<proteinExistence type="predicted"/>
<keyword evidence="2" id="KW-1185">Reference proteome</keyword>
<dbReference type="EMBL" id="MT774385">
    <property type="protein sequence ID" value="QOR58945.1"/>
    <property type="molecule type" value="Genomic_DNA"/>
</dbReference>
<evidence type="ECO:0000313" key="1">
    <source>
        <dbReference type="EMBL" id="QOR58945.1"/>
    </source>
</evidence>
<dbReference type="RefSeq" id="YP_010111103.1">
    <property type="nucleotide sequence ID" value="NC_055878.1"/>
</dbReference>